<gene>
    <name evidence="5" type="ORF">ACN42_g6607</name>
</gene>
<evidence type="ECO:0008006" key="7">
    <source>
        <dbReference type="Google" id="ProtNLM"/>
    </source>
</evidence>
<keyword evidence="4" id="KW-0119">Carbohydrate metabolism</keyword>
<dbReference type="Gene3D" id="3.20.20.300">
    <property type="entry name" value="Glycoside hydrolase, family 3, N-terminal domain"/>
    <property type="match status" value="1"/>
</dbReference>
<keyword evidence="2" id="KW-0378">Hydrolase</keyword>
<dbReference type="GO" id="GO:0005975">
    <property type="term" value="P:carbohydrate metabolic process"/>
    <property type="evidence" value="ECO:0007669"/>
    <property type="project" value="InterPro"/>
</dbReference>
<accession>A0A101MH64</accession>
<dbReference type="InterPro" id="IPR017853">
    <property type="entry name" value="GH"/>
</dbReference>
<evidence type="ECO:0000256" key="1">
    <source>
        <dbReference type="ARBA" id="ARBA00005336"/>
    </source>
</evidence>
<dbReference type="STRING" id="48697.A0A101MH64"/>
<dbReference type="Proteomes" id="UP000055045">
    <property type="component" value="Unassembled WGS sequence"/>
</dbReference>
<dbReference type="SUPFAM" id="SSF51445">
    <property type="entry name" value="(Trans)glycosidases"/>
    <property type="match status" value="1"/>
</dbReference>
<evidence type="ECO:0000313" key="6">
    <source>
        <dbReference type="Proteomes" id="UP000055045"/>
    </source>
</evidence>
<name>A0A101MH64_PENFR</name>
<proteinExistence type="inferred from homology"/>
<organism evidence="5 6">
    <name type="scientific">Penicillium freii</name>
    <dbReference type="NCBI Taxonomy" id="48697"/>
    <lineage>
        <taxon>Eukaryota</taxon>
        <taxon>Fungi</taxon>
        <taxon>Dikarya</taxon>
        <taxon>Ascomycota</taxon>
        <taxon>Pezizomycotina</taxon>
        <taxon>Eurotiomycetes</taxon>
        <taxon>Eurotiomycetidae</taxon>
        <taxon>Eurotiales</taxon>
        <taxon>Aspergillaceae</taxon>
        <taxon>Penicillium</taxon>
    </lineage>
</organism>
<dbReference type="GO" id="GO:0004553">
    <property type="term" value="F:hydrolase activity, hydrolyzing O-glycosyl compounds"/>
    <property type="evidence" value="ECO:0007669"/>
    <property type="project" value="InterPro"/>
</dbReference>
<protein>
    <recommendedName>
        <fullName evidence="7">Glycoside hydrolase family 3 N-terminal domain-containing protein</fullName>
    </recommendedName>
</protein>
<dbReference type="InterPro" id="IPR036962">
    <property type="entry name" value="Glyco_hydro_3_N_sf"/>
</dbReference>
<sequence>MAERSGMFYVGYAVPWDWISENVKRAQDYLLHNTTLGIPAIVQTEGIHGFLIGNATIFNSPIAYGSSWNTDVSGYYACTIIHTALEV</sequence>
<keyword evidence="3" id="KW-0325">Glycoprotein</keyword>
<evidence type="ECO:0000256" key="3">
    <source>
        <dbReference type="ARBA" id="ARBA00023180"/>
    </source>
</evidence>
<dbReference type="AlphaFoldDB" id="A0A101MH64"/>
<keyword evidence="6" id="KW-1185">Reference proteome</keyword>
<evidence type="ECO:0000313" key="5">
    <source>
        <dbReference type="EMBL" id="KUM60526.1"/>
    </source>
</evidence>
<evidence type="ECO:0000256" key="2">
    <source>
        <dbReference type="ARBA" id="ARBA00022801"/>
    </source>
</evidence>
<comment type="caution">
    <text evidence="5">The sequence shown here is derived from an EMBL/GenBank/DDBJ whole genome shotgun (WGS) entry which is preliminary data.</text>
</comment>
<dbReference type="EMBL" id="LLXE01000171">
    <property type="protein sequence ID" value="KUM60526.1"/>
    <property type="molecule type" value="Genomic_DNA"/>
</dbReference>
<reference evidence="5 6" key="1">
    <citation type="submission" date="2015-10" db="EMBL/GenBank/DDBJ databases">
        <title>Genome sequencing of Penicillium freii.</title>
        <authorList>
            <person name="Nguyen H.D."/>
            <person name="Visagie C.M."/>
            <person name="Seifert K.A."/>
        </authorList>
    </citation>
    <scope>NUCLEOTIDE SEQUENCE [LARGE SCALE GENOMIC DNA]</scope>
    <source>
        <strain evidence="5 6">DAOM 242723</strain>
    </source>
</reference>
<comment type="similarity">
    <text evidence="1">Belongs to the glycosyl hydrolase 3 family.</text>
</comment>
<evidence type="ECO:0000256" key="4">
    <source>
        <dbReference type="ARBA" id="ARBA00023277"/>
    </source>
</evidence>